<evidence type="ECO:0000313" key="1">
    <source>
        <dbReference type="EMBL" id="RZC75912.1"/>
    </source>
</evidence>
<proteinExistence type="predicted"/>
<reference evidence="1 2" key="1">
    <citation type="journal article" date="2018" name="Science">
        <title>The opium poppy genome and morphinan production.</title>
        <authorList>
            <person name="Guo L."/>
            <person name="Winzer T."/>
            <person name="Yang X."/>
            <person name="Li Y."/>
            <person name="Ning Z."/>
            <person name="He Z."/>
            <person name="Teodor R."/>
            <person name="Lu Y."/>
            <person name="Bowser T.A."/>
            <person name="Graham I.A."/>
            <person name="Ye K."/>
        </authorList>
    </citation>
    <scope>NUCLEOTIDE SEQUENCE [LARGE SCALE GENOMIC DNA]</scope>
    <source>
        <strain evidence="2">cv. HN1</strain>
        <tissue evidence="1">Leaves</tissue>
    </source>
</reference>
<dbReference type="Proteomes" id="UP000316621">
    <property type="component" value="Chromosome 9"/>
</dbReference>
<dbReference type="AlphaFoldDB" id="A0A4Y7KU32"/>
<evidence type="ECO:0000313" key="2">
    <source>
        <dbReference type="Proteomes" id="UP000316621"/>
    </source>
</evidence>
<accession>A0A4Y7KU32</accession>
<organism evidence="1 2">
    <name type="scientific">Papaver somniferum</name>
    <name type="common">Opium poppy</name>
    <dbReference type="NCBI Taxonomy" id="3469"/>
    <lineage>
        <taxon>Eukaryota</taxon>
        <taxon>Viridiplantae</taxon>
        <taxon>Streptophyta</taxon>
        <taxon>Embryophyta</taxon>
        <taxon>Tracheophyta</taxon>
        <taxon>Spermatophyta</taxon>
        <taxon>Magnoliopsida</taxon>
        <taxon>Ranunculales</taxon>
        <taxon>Papaveraceae</taxon>
        <taxon>Papaveroideae</taxon>
        <taxon>Papaver</taxon>
    </lineage>
</organism>
<protein>
    <submittedName>
        <fullName evidence="1">Uncharacterized protein</fullName>
    </submittedName>
</protein>
<sequence length="79" mass="8795">MKIERLMLVDAAEIEKKELILLVEVRVSEDYEFEVVLLLIRREKWLSYGVCDGDGAMQNGSDAGYKSNKVEAAAESGDG</sequence>
<keyword evidence="2" id="KW-1185">Reference proteome</keyword>
<gene>
    <name evidence="1" type="ORF">C5167_000076</name>
</gene>
<dbReference type="Gramene" id="RZC75912">
    <property type="protein sequence ID" value="RZC75912"/>
    <property type="gene ID" value="C5167_000076"/>
</dbReference>
<dbReference type="EMBL" id="CM010723">
    <property type="protein sequence ID" value="RZC75912.1"/>
    <property type="molecule type" value="Genomic_DNA"/>
</dbReference>
<name>A0A4Y7KU32_PAPSO</name>